<keyword evidence="3" id="KW-0805">Transcription regulation</keyword>
<evidence type="ECO:0000313" key="9">
    <source>
        <dbReference type="EMBL" id="PKA49695.1"/>
    </source>
</evidence>
<dbReference type="PROSITE" id="PS50888">
    <property type="entry name" value="BHLH"/>
    <property type="match status" value="1"/>
</dbReference>
<dbReference type="PANTHER" id="PTHR45959">
    <property type="entry name" value="BHLH TRANSCRIPTION FACTOR"/>
    <property type="match status" value="1"/>
</dbReference>
<name>A0A2I0A2C9_9ASPA</name>
<dbReference type="AlphaFoldDB" id="A0A2I0A2C9"/>
<evidence type="ECO:0000256" key="4">
    <source>
        <dbReference type="ARBA" id="ARBA00023163"/>
    </source>
</evidence>
<dbReference type="OrthoDB" id="690068at2759"/>
<organism evidence="9 10">
    <name type="scientific">Apostasia shenzhenica</name>
    <dbReference type="NCBI Taxonomy" id="1088818"/>
    <lineage>
        <taxon>Eukaryota</taxon>
        <taxon>Viridiplantae</taxon>
        <taxon>Streptophyta</taxon>
        <taxon>Embryophyta</taxon>
        <taxon>Tracheophyta</taxon>
        <taxon>Spermatophyta</taxon>
        <taxon>Magnoliopsida</taxon>
        <taxon>Liliopsida</taxon>
        <taxon>Asparagales</taxon>
        <taxon>Orchidaceae</taxon>
        <taxon>Apostasioideae</taxon>
        <taxon>Apostasia</taxon>
    </lineage>
</organism>
<dbReference type="InterPro" id="IPR054502">
    <property type="entry name" value="bHLH-TF_ACT-like_plant"/>
</dbReference>
<gene>
    <name evidence="9" type="primary">BHLH25</name>
    <name evidence="9" type="ORF">AXF42_Ash004236</name>
</gene>
<evidence type="ECO:0000256" key="1">
    <source>
        <dbReference type="ARBA" id="ARBA00004123"/>
    </source>
</evidence>
<keyword evidence="6" id="KW-0175">Coiled coil</keyword>
<dbReference type="InterPro" id="IPR036638">
    <property type="entry name" value="HLH_DNA-bd_sf"/>
</dbReference>
<proteinExistence type="inferred from homology"/>
<feature type="coiled-coil region" evidence="6">
    <location>
        <begin position="183"/>
        <end position="210"/>
    </location>
</feature>
<dbReference type="STRING" id="1088818.A0A2I0A2C9"/>
<dbReference type="Pfam" id="PF22754">
    <property type="entry name" value="bHLH-TF_ACT-like_plant"/>
    <property type="match status" value="1"/>
</dbReference>
<dbReference type="Proteomes" id="UP000236161">
    <property type="component" value="Unassembled WGS sequence"/>
</dbReference>
<accession>A0A2I0A2C9</accession>
<keyword evidence="4" id="KW-0804">Transcription</keyword>
<feature type="region of interest" description="Disordered" evidence="7">
    <location>
        <begin position="224"/>
        <end position="249"/>
    </location>
</feature>
<dbReference type="EMBL" id="KZ452037">
    <property type="protein sequence ID" value="PKA49695.1"/>
    <property type="molecule type" value="Genomic_DNA"/>
</dbReference>
<comment type="subcellular location">
    <subcellularLocation>
        <location evidence="1">Nucleus</location>
    </subcellularLocation>
</comment>
<dbReference type="InterPro" id="IPR052610">
    <property type="entry name" value="bHLH_transcription_regulator"/>
</dbReference>
<evidence type="ECO:0000259" key="8">
    <source>
        <dbReference type="PROSITE" id="PS50888"/>
    </source>
</evidence>
<evidence type="ECO:0000256" key="5">
    <source>
        <dbReference type="ARBA" id="ARBA00023242"/>
    </source>
</evidence>
<dbReference type="Pfam" id="PF00010">
    <property type="entry name" value="HLH"/>
    <property type="match status" value="1"/>
</dbReference>
<evidence type="ECO:0000256" key="7">
    <source>
        <dbReference type="SAM" id="MobiDB-lite"/>
    </source>
</evidence>
<keyword evidence="10" id="KW-1185">Reference proteome</keyword>
<dbReference type="Gene3D" id="4.10.280.10">
    <property type="entry name" value="Helix-loop-helix DNA-binding domain"/>
    <property type="match status" value="1"/>
</dbReference>
<evidence type="ECO:0000256" key="2">
    <source>
        <dbReference type="ARBA" id="ARBA00005510"/>
    </source>
</evidence>
<comment type="similarity">
    <text evidence="2">Belongs to the bHLH protein family.</text>
</comment>
<dbReference type="GO" id="GO:0005634">
    <property type="term" value="C:nucleus"/>
    <property type="evidence" value="ECO:0007669"/>
    <property type="project" value="UniProtKB-SubCell"/>
</dbReference>
<evidence type="ECO:0000256" key="6">
    <source>
        <dbReference type="SAM" id="Coils"/>
    </source>
</evidence>
<dbReference type="SUPFAM" id="SSF47459">
    <property type="entry name" value="HLH, helix-loop-helix DNA-binding domain"/>
    <property type="match status" value="1"/>
</dbReference>
<evidence type="ECO:0000256" key="3">
    <source>
        <dbReference type="ARBA" id="ARBA00023015"/>
    </source>
</evidence>
<evidence type="ECO:0000313" key="10">
    <source>
        <dbReference type="Proteomes" id="UP000236161"/>
    </source>
</evidence>
<dbReference type="GO" id="GO:0046983">
    <property type="term" value="F:protein dimerization activity"/>
    <property type="evidence" value="ECO:0007669"/>
    <property type="project" value="InterPro"/>
</dbReference>
<reference evidence="9 10" key="1">
    <citation type="journal article" date="2017" name="Nature">
        <title>The Apostasia genome and the evolution of orchids.</title>
        <authorList>
            <person name="Zhang G.Q."/>
            <person name="Liu K.W."/>
            <person name="Li Z."/>
            <person name="Lohaus R."/>
            <person name="Hsiao Y.Y."/>
            <person name="Niu S.C."/>
            <person name="Wang J.Y."/>
            <person name="Lin Y.C."/>
            <person name="Xu Q."/>
            <person name="Chen L.J."/>
            <person name="Yoshida K."/>
            <person name="Fujiwara S."/>
            <person name="Wang Z.W."/>
            <person name="Zhang Y.Q."/>
            <person name="Mitsuda N."/>
            <person name="Wang M."/>
            <person name="Liu G.H."/>
            <person name="Pecoraro L."/>
            <person name="Huang H.X."/>
            <person name="Xiao X.J."/>
            <person name="Lin M."/>
            <person name="Wu X.Y."/>
            <person name="Wu W.L."/>
            <person name="Chen Y.Y."/>
            <person name="Chang S.B."/>
            <person name="Sakamoto S."/>
            <person name="Ohme-Takagi M."/>
            <person name="Yagi M."/>
            <person name="Zeng S.J."/>
            <person name="Shen C.Y."/>
            <person name="Yeh C.M."/>
            <person name="Luo Y.B."/>
            <person name="Tsai W.C."/>
            <person name="Van de Peer Y."/>
            <person name="Liu Z.J."/>
        </authorList>
    </citation>
    <scope>NUCLEOTIDE SEQUENCE [LARGE SCALE GENOMIC DNA]</scope>
    <source>
        <strain evidence="10">cv. Shenzhen</strain>
        <tissue evidence="9">Stem</tissue>
    </source>
</reference>
<dbReference type="SMART" id="SM00353">
    <property type="entry name" value="HLH"/>
    <property type="match status" value="1"/>
</dbReference>
<keyword evidence="5" id="KW-0539">Nucleus</keyword>
<dbReference type="PANTHER" id="PTHR45959:SF69">
    <property type="entry name" value="HELIX-LOOP-HELIX DNA-BINDING DOMAIN CONTAINING PROTEIN, EXPRESSED"/>
    <property type="match status" value="1"/>
</dbReference>
<sequence length="339" mass="36565">MEPQAATARWLSETELLDPSFQQWELGSLNQVMAPNIWDCLHHQNPSPRSLFSSLNPPASITSNTRSCGSSIDSCRPKTVIPTATSSPSILSFGNPDSPNDSSELYNNLLIGASVNPAKGVKRSYDAVAADKKAISTGFRRPAAQNHDHILAERKRREKLSQRFITLSAVVPGLKKTDKASVLGDAIKYLKALQEKVKGLEEQAARRTVESAVLVKKARVSVEDDENDVSSSDENFDGDGDGGGGGGAEFKAAKSLPEIEVKLAEKTLLIKIHCEGRKGTLVRVLSEIEGMNLTIVSTNAIPFASSSLDVTVTAQIGEEFSMAAKDVVRKLSSVFRQCL</sequence>
<feature type="domain" description="BHLH" evidence="8">
    <location>
        <begin position="144"/>
        <end position="193"/>
    </location>
</feature>
<dbReference type="CDD" id="cd11452">
    <property type="entry name" value="bHLH_AtNAI1_like"/>
    <property type="match status" value="1"/>
</dbReference>
<dbReference type="InterPro" id="IPR011598">
    <property type="entry name" value="bHLH_dom"/>
</dbReference>
<protein>
    <submittedName>
        <fullName evidence="9">Transcription factor bHLH25</fullName>
    </submittedName>
</protein>